<dbReference type="PROSITE" id="PS51257">
    <property type="entry name" value="PROKAR_LIPOPROTEIN"/>
    <property type="match status" value="1"/>
</dbReference>
<evidence type="ECO:0000313" key="4">
    <source>
        <dbReference type="Proteomes" id="UP000595847"/>
    </source>
</evidence>
<name>A0A7T5JNZ9_9BACL</name>
<dbReference type="AlphaFoldDB" id="A0A7T5JNZ9"/>
<protein>
    <submittedName>
        <fullName evidence="2">Flagellar biosynthesis protein FlgA</fullName>
    </submittedName>
</protein>
<organism evidence="2 4">
    <name type="scientific">Brevibacillus composti</name>
    <dbReference type="NCBI Taxonomy" id="2796470"/>
    <lineage>
        <taxon>Bacteria</taxon>
        <taxon>Bacillati</taxon>
        <taxon>Bacillota</taxon>
        <taxon>Bacilli</taxon>
        <taxon>Bacillales</taxon>
        <taxon>Paenibacillaceae</taxon>
        <taxon>Brevibacillus</taxon>
    </lineage>
</organism>
<reference evidence="2 4" key="1">
    <citation type="submission" date="2020-12" db="EMBL/GenBank/DDBJ databases">
        <title>strain FJAT-54423T represents a novel species of the genus Brevibacillus.</title>
        <authorList>
            <person name="Tang R."/>
        </authorList>
    </citation>
    <scope>NUCLEOTIDE SEQUENCE [LARGE SCALE GENOMIC DNA]</scope>
    <source>
        <strain evidence="2 4">FJAT-54423</strain>
    </source>
</reference>
<dbReference type="Gene3D" id="3.90.1210.10">
    <property type="entry name" value="Antifreeze-like/N-acetylneuraminic acid synthase C-terminal domain"/>
    <property type="match status" value="1"/>
</dbReference>
<keyword evidence="5" id="KW-1185">Reference proteome</keyword>
<dbReference type="EMBL" id="CP066308">
    <property type="protein sequence ID" value="QQE74611.1"/>
    <property type="molecule type" value="Genomic_DNA"/>
</dbReference>
<keyword evidence="2" id="KW-0969">Cilium</keyword>
<dbReference type="EMBL" id="CP073708">
    <property type="protein sequence ID" value="QUO41694.1"/>
    <property type="molecule type" value="Genomic_DNA"/>
</dbReference>
<evidence type="ECO:0000313" key="3">
    <source>
        <dbReference type="EMBL" id="QUO41694.1"/>
    </source>
</evidence>
<gene>
    <name evidence="2" type="ORF">JD108_00970</name>
    <name evidence="3" type="ORF">KDJ56_00970</name>
</gene>
<reference evidence="3" key="2">
    <citation type="submission" date="2021-04" db="EMBL/GenBank/DDBJ databases">
        <title>Brevibacillus composti FJAT-54423, complete genome.</title>
        <authorList>
            <person name="Tang R."/>
        </authorList>
    </citation>
    <scope>NUCLEOTIDE SEQUENCE</scope>
    <source>
        <strain evidence="3">FJAT-54424</strain>
    </source>
</reference>
<evidence type="ECO:0000313" key="2">
    <source>
        <dbReference type="EMBL" id="QQE74611.1"/>
    </source>
</evidence>
<keyword evidence="2" id="KW-0966">Cell projection</keyword>
<keyword evidence="1" id="KW-0812">Transmembrane</keyword>
<dbReference type="CDD" id="cd11614">
    <property type="entry name" value="SAF_CpaB_FlgA_like"/>
    <property type="match status" value="1"/>
</dbReference>
<dbReference type="RefSeq" id="WP_198828187.1">
    <property type="nucleotide sequence ID" value="NZ_CP066308.1"/>
</dbReference>
<sequence>MKKQTLFIISIISFLLAGSCFYFATRYIEALALERLYAPVVKVAPGKEILPYEPITRADVVLVQEEVDEILPDSISDLEMVIGKRSTQILYSGEQLLQRKLTDDQLLPEKGKARYEFPLTFFNPVTELRKGDYVKVWVTYKSPAELEHLPKPSHFHKSNGTADLLFTTQLATVRDSNGSEIYSIKPNPLPAPDHMDAIFNGSRERPLLNGEKRYQDYRSQPTALASFIGLNLSDQQFTAISEAFLYGVVQIGQLSSPEVVTTR</sequence>
<proteinExistence type="predicted"/>
<dbReference type="Proteomes" id="UP000595847">
    <property type="component" value="Chromosome"/>
</dbReference>
<accession>A0A7T5JNZ9</accession>
<keyword evidence="1" id="KW-0472">Membrane</keyword>
<dbReference type="Proteomes" id="UP000677234">
    <property type="component" value="Chromosome"/>
</dbReference>
<keyword evidence="2" id="KW-0282">Flagellum</keyword>
<dbReference type="KEGG" id="bcop:JD108_00970"/>
<keyword evidence="1" id="KW-1133">Transmembrane helix</keyword>
<feature type="transmembrane region" description="Helical" evidence="1">
    <location>
        <begin position="6"/>
        <end position="25"/>
    </location>
</feature>
<evidence type="ECO:0000256" key="1">
    <source>
        <dbReference type="SAM" id="Phobius"/>
    </source>
</evidence>
<evidence type="ECO:0000313" key="5">
    <source>
        <dbReference type="Proteomes" id="UP000677234"/>
    </source>
</evidence>